<name>A0ABS7UNC8_9BACI</name>
<dbReference type="SMART" id="SM01317">
    <property type="entry name" value="SPOB_ab"/>
    <property type="match status" value="1"/>
</dbReference>
<dbReference type="SUPFAM" id="SSF55890">
    <property type="entry name" value="Sporulation response regulatory protein Spo0B"/>
    <property type="match status" value="1"/>
</dbReference>
<evidence type="ECO:0000256" key="3">
    <source>
        <dbReference type="ARBA" id="ARBA00022777"/>
    </source>
</evidence>
<sequence length="178" mass="20652">MNEWNIIDILSHSRHDWMNKLQLVKGNLSLQKYDRVNEIIEEIIIEAQQESKLSNLKMPSFASYLMTFNWSNHHFGLEYEVLGNVQSLEAYDTTVTNWSKSFLDILDSAVEFGSENHLNITINVGTEGEVRFFFDFNGIIKDKDQLIDWLKAVNHSQLVVHEFHVDTYELTSVISLGI</sequence>
<dbReference type="Pfam" id="PF14682">
    <property type="entry name" value="SPOB_ab"/>
    <property type="match status" value="1"/>
</dbReference>
<evidence type="ECO:0000256" key="2">
    <source>
        <dbReference type="ARBA" id="ARBA00022679"/>
    </source>
</evidence>
<dbReference type="RefSeq" id="WP_224137084.1">
    <property type="nucleotide sequence ID" value="NZ_JAIQUM010000005.1"/>
</dbReference>
<dbReference type="Gene3D" id="3.30.565.30">
    <property type="entry name" value="Sporulation initiation phosphotransferase B (SpoOB), C-terminal domain"/>
    <property type="match status" value="1"/>
</dbReference>
<dbReference type="Gene3D" id="1.10.287.130">
    <property type="match status" value="1"/>
</dbReference>
<evidence type="ECO:0000256" key="1">
    <source>
        <dbReference type="ARBA" id="ARBA00022553"/>
    </source>
</evidence>
<accession>A0ABS7UNC8</accession>
<dbReference type="InterPro" id="IPR037100">
    <property type="entry name" value="Spo0B_C_sf"/>
</dbReference>
<organism evidence="5 6">
    <name type="scientific">Metabacillus rhizolycopersici</name>
    <dbReference type="NCBI Taxonomy" id="2875709"/>
    <lineage>
        <taxon>Bacteria</taxon>
        <taxon>Bacillati</taxon>
        <taxon>Bacillota</taxon>
        <taxon>Bacilli</taxon>
        <taxon>Bacillales</taxon>
        <taxon>Bacillaceae</taxon>
        <taxon>Metabacillus</taxon>
    </lineage>
</organism>
<dbReference type="InterPro" id="IPR016120">
    <property type="entry name" value="Sig_transdc_His_kin_SpoOB"/>
</dbReference>
<dbReference type="Pfam" id="PF14689">
    <property type="entry name" value="SPOB_a"/>
    <property type="match status" value="1"/>
</dbReference>
<evidence type="ECO:0000259" key="4">
    <source>
        <dbReference type="SMART" id="SM01317"/>
    </source>
</evidence>
<evidence type="ECO:0000313" key="6">
    <source>
        <dbReference type="Proteomes" id="UP001165287"/>
    </source>
</evidence>
<keyword evidence="1" id="KW-0597">Phosphoprotein</keyword>
<keyword evidence="3" id="KW-0418">Kinase</keyword>
<evidence type="ECO:0000313" key="5">
    <source>
        <dbReference type="EMBL" id="MBZ5749394.1"/>
    </source>
</evidence>
<dbReference type="InterPro" id="IPR039506">
    <property type="entry name" value="SPOB_a"/>
</dbReference>
<keyword evidence="6" id="KW-1185">Reference proteome</keyword>
<comment type="caution">
    <text evidence="5">The sequence shown here is derived from an EMBL/GenBank/DDBJ whole genome shotgun (WGS) entry which is preliminary data.</text>
</comment>
<proteinExistence type="predicted"/>
<reference evidence="5" key="1">
    <citation type="submission" date="2024-05" db="EMBL/GenBank/DDBJ databases">
        <title>Metabacillus sp. nov., isolated from the rhizosphere soil of tomato plants.</title>
        <authorList>
            <person name="Ma R."/>
        </authorList>
    </citation>
    <scope>NUCLEOTIDE SEQUENCE</scope>
    <source>
        <strain evidence="5">DBTR6</strain>
    </source>
</reference>
<dbReference type="InterPro" id="IPR016122">
    <property type="entry name" value="SpoOB_C"/>
</dbReference>
<keyword evidence="2" id="KW-0808">Transferase</keyword>
<protein>
    <submittedName>
        <fullName evidence="5">Sporulation initiation phosphotransferase B</fullName>
    </submittedName>
</protein>
<feature type="domain" description="Sporulation initiation phosphotransferase B C-terminal" evidence="4">
    <location>
        <begin position="58"/>
        <end position="172"/>
    </location>
</feature>
<gene>
    <name evidence="5" type="ORF">K9V48_03830</name>
</gene>
<dbReference type="Proteomes" id="UP001165287">
    <property type="component" value="Unassembled WGS sequence"/>
</dbReference>
<dbReference type="EMBL" id="JAIQUM010000005">
    <property type="protein sequence ID" value="MBZ5749394.1"/>
    <property type="molecule type" value="Genomic_DNA"/>
</dbReference>